<evidence type="ECO:0000256" key="4">
    <source>
        <dbReference type="ARBA" id="ARBA00022741"/>
    </source>
</evidence>
<dbReference type="SUPFAM" id="SSF52058">
    <property type="entry name" value="L domain-like"/>
    <property type="match status" value="1"/>
</dbReference>
<dbReference type="InterPro" id="IPR058922">
    <property type="entry name" value="WHD_DRP"/>
</dbReference>
<dbReference type="Gene3D" id="3.80.10.10">
    <property type="entry name" value="Ribonuclease Inhibitor"/>
    <property type="match status" value="2"/>
</dbReference>
<evidence type="ECO:0000259" key="8">
    <source>
        <dbReference type="Pfam" id="PF23559"/>
    </source>
</evidence>
<dbReference type="SUPFAM" id="SSF52540">
    <property type="entry name" value="P-loop containing nucleoside triphosphate hydrolases"/>
    <property type="match status" value="1"/>
</dbReference>
<evidence type="ECO:0000256" key="5">
    <source>
        <dbReference type="ARBA" id="ARBA00022821"/>
    </source>
</evidence>
<keyword evidence="4" id="KW-0547">Nucleotide-binding</keyword>
<feature type="domain" description="Disease resistance protein winged helix" evidence="8">
    <location>
        <begin position="393"/>
        <end position="457"/>
    </location>
</feature>
<organism evidence="10 11">
    <name type="scientific">Oldenlandia corymbosa var. corymbosa</name>
    <dbReference type="NCBI Taxonomy" id="529605"/>
    <lineage>
        <taxon>Eukaryota</taxon>
        <taxon>Viridiplantae</taxon>
        <taxon>Streptophyta</taxon>
        <taxon>Embryophyta</taxon>
        <taxon>Tracheophyta</taxon>
        <taxon>Spermatophyta</taxon>
        <taxon>Magnoliopsida</taxon>
        <taxon>eudicotyledons</taxon>
        <taxon>Gunneridae</taxon>
        <taxon>Pentapetalae</taxon>
        <taxon>asterids</taxon>
        <taxon>lamiids</taxon>
        <taxon>Gentianales</taxon>
        <taxon>Rubiaceae</taxon>
        <taxon>Rubioideae</taxon>
        <taxon>Spermacoceae</taxon>
        <taxon>Hedyotis-Oldenlandia complex</taxon>
        <taxon>Oldenlandia</taxon>
    </lineage>
</organism>
<accession>A0AAV1BYR3</accession>
<sequence length="932" mass="105275">MEVLAAVVSSLLAEPCRQIFSYVRLKIQRSLHFQSYFDDLDLHIRDLITRRETVRKDLEVAEKTGLIPRAHVQDWLIEVNKIEAEITATKEGIKENSICSCVNFRSSNSSFRKSLRELVMKKTVIAKGLIEAGNFPDGVAAAIRAEHIPGPSIEYQSTAARNIAQVLELLSNDEAKSIGVWGMGGAGKTTLVANVNNKLKGCASLLKQPFSIVIWVTVSNKLEETSDLKRVQKQIADRLKMTLPAHEEVMRTAIQLHERLKKERFLLILDDVWHPINLDTVGIPRLEISRGSKILLTTRFSEVCRAMMTDRILKIELLNEQESWQLFCENAGEVVNSKHIEPLAKELTRECCGLPLAICVVGASMRGKYVVELWQDAANTLRMSEPVNKGIAKDYLIDIDELIWYWLAEGLLDDNLNLKQVRNRGISMIECLKDHCLLESGHRKATVKMHDIVRDVAVWIATSSDEGCKSVIKSGLGLRRMTRETILVEAKRLSFMCNNIHILPESFNTYSSASTLLLQGNESLEHIPEEFLQAFLSLKVLDLSGCSIKSLPQSFGELIELRALIISQCKYLEEIPSVRKLGKLQLLNCRSTNLKALPEGMERLTNLRQLDLSDINNTTVIRAGTLAALYNLEILSMRKSTNKWLFQGNESEGPSLIGEILSLERLNYCDITLSGIPGNISPEDPLLHQMNKLERFRVHVGGIHRHSSPIDYESQRSVTLTGLHFSDEWIGWLISNATSLQLVRCEGLNKMFQNIALHSSAAGSFRSLRKLEIVHSNSSFELTATEDMKFDLLPKLEMLCLRDLSRITCISRLAEHLGLKFQKLRCIRIARCPKLKYVLTVGGSIRQLGQLKEISVDSCEELEELFRCDIFTVDAAFPNLQITRLTNLPELRGFCNESMVRWPSMEKLEVMKCHLLRRVSGKIQNANSPMEI</sequence>
<keyword evidence="2" id="KW-0433">Leucine-rich repeat</keyword>
<evidence type="ECO:0000259" key="7">
    <source>
        <dbReference type="Pfam" id="PF00931"/>
    </source>
</evidence>
<dbReference type="Gene3D" id="1.10.8.430">
    <property type="entry name" value="Helical domain of apoptotic protease-activating factors"/>
    <property type="match status" value="1"/>
</dbReference>
<dbReference type="InterPro" id="IPR032675">
    <property type="entry name" value="LRR_dom_sf"/>
</dbReference>
<keyword evidence="6" id="KW-0067">ATP-binding</keyword>
<comment type="similarity">
    <text evidence="1">Belongs to the disease resistance NB-LRR family.</text>
</comment>
<evidence type="ECO:0000259" key="9">
    <source>
        <dbReference type="Pfam" id="PF23598"/>
    </source>
</evidence>
<protein>
    <submittedName>
        <fullName evidence="10">OLC1v1022849C1</fullName>
    </submittedName>
</protein>
<evidence type="ECO:0000256" key="1">
    <source>
        <dbReference type="ARBA" id="ARBA00008894"/>
    </source>
</evidence>
<dbReference type="PANTHER" id="PTHR33463:SF202">
    <property type="entry name" value="NB-ARC DOMAIN-CONTAINING PROTEIN"/>
    <property type="match status" value="1"/>
</dbReference>
<keyword evidence="5" id="KW-0611">Plant defense</keyword>
<keyword evidence="11" id="KW-1185">Reference proteome</keyword>
<dbReference type="Pfam" id="PF00931">
    <property type="entry name" value="NB-ARC"/>
    <property type="match status" value="1"/>
</dbReference>
<dbReference type="AlphaFoldDB" id="A0AAV1BYR3"/>
<evidence type="ECO:0000313" key="11">
    <source>
        <dbReference type="Proteomes" id="UP001161247"/>
    </source>
</evidence>
<dbReference type="InterPro" id="IPR055414">
    <property type="entry name" value="LRR_R13L4/SHOC2-like"/>
</dbReference>
<gene>
    <name evidence="10" type="ORF">OLC1_LOCUS1079</name>
</gene>
<evidence type="ECO:0000256" key="3">
    <source>
        <dbReference type="ARBA" id="ARBA00022737"/>
    </source>
</evidence>
<evidence type="ECO:0000313" key="10">
    <source>
        <dbReference type="EMBL" id="CAI9088510.1"/>
    </source>
</evidence>
<feature type="domain" description="NB-ARC" evidence="7">
    <location>
        <begin position="163"/>
        <end position="332"/>
    </location>
</feature>
<dbReference type="FunFam" id="3.40.50.300:FF:001091">
    <property type="entry name" value="Probable disease resistance protein At1g61300"/>
    <property type="match status" value="1"/>
</dbReference>
<dbReference type="Gene3D" id="3.40.50.300">
    <property type="entry name" value="P-loop containing nucleotide triphosphate hydrolases"/>
    <property type="match status" value="1"/>
</dbReference>
<feature type="domain" description="Disease resistance R13L4/SHOC-2-like LRR" evidence="9">
    <location>
        <begin position="500"/>
        <end position="826"/>
    </location>
</feature>
<dbReference type="GO" id="GO:0043531">
    <property type="term" value="F:ADP binding"/>
    <property type="evidence" value="ECO:0007669"/>
    <property type="project" value="InterPro"/>
</dbReference>
<dbReference type="InterPro" id="IPR042197">
    <property type="entry name" value="Apaf_helical"/>
</dbReference>
<name>A0AAV1BYR3_OLDCO</name>
<dbReference type="GO" id="GO:0005524">
    <property type="term" value="F:ATP binding"/>
    <property type="evidence" value="ECO:0007669"/>
    <property type="project" value="UniProtKB-KW"/>
</dbReference>
<keyword evidence="3" id="KW-0677">Repeat</keyword>
<dbReference type="InterPro" id="IPR027417">
    <property type="entry name" value="P-loop_NTPase"/>
</dbReference>
<dbReference type="PRINTS" id="PR00364">
    <property type="entry name" value="DISEASERSIST"/>
</dbReference>
<dbReference type="GO" id="GO:0006952">
    <property type="term" value="P:defense response"/>
    <property type="evidence" value="ECO:0007669"/>
    <property type="project" value="UniProtKB-KW"/>
</dbReference>
<evidence type="ECO:0000256" key="6">
    <source>
        <dbReference type="ARBA" id="ARBA00022840"/>
    </source>
</evidence>
<dbReference type="PANTHER" id="PTHR33463">
    <property type="entry name" value="NB-ARC DOMAIN-CONTAINING PROTEIN-RELATED"/>
    <property type="match status" value="1"/>
</dbReference>
<dbReference type="Proteomes" id="UP001161247">
    <property type="component" value="Chromosome 1"/>
</dbReference>
<reference evidence="10" key="1">
    <citation type="submission" date="2023-03" db="EMBL/GenBank/DDBJ databases">
        <authorList>
            <person name="Julca I."/>
        </authorList>
    </citation>
    <scope>NUCLEOTIDE SEQUENCE</scope>
</reference>
<dbReference type="Pfam" id="PF23598">
    <property type="entry name" value="LRR_14"/>
    <property type="match status" value="1"/>
</dbReference>
<dbReference type="Pfam" id="PF23559">
    <property type="entry name" value="WHD_DRP"/>
    <property type="match status" value="1"/>
</dbReference>
<dbReference type="InterPro" id="IPR050905">
    <property type="entry name" value="Plant_NBS-LRR"/>
</dbReference>
<dbReference type="EMBL" id="OX459118">
    <property type="protein sequence ID" value="CAI9088510.1"/>
    <property type="molecule type" value="Genomic_DNA"/>
</dbReference>
<dbReference type="InterPro" id="IPR002182">
    <property type="entry name" value="NB-ARC"/>
</dbReference>
<proteinExistence type="inferred from homology"/>
<evidence type="ECO:0000256" key="2">
    <source>
        <dbReference type="ARBA" id="ARBA00022614"/>
    </source>
</evidence>